<name>A0A099ICC1_CLOIN</name>
<dbReference type="GO" id="GO:0016020">
    <property type="term" value="C:membrane"/>
    <property type="evidence" value="ECO:0007669"/>
    <property type="project" value="InterPro"/>
</dbReference>
<organism evidence="8 9">
    <name type="scientific">Clostridium innocuum</name>
    <dbReference type="NCBI Taxonomy" id="1522"/>
    <lineage>
        <taxon>Bacteria</taxon>
        <taxon>Bacillati</taxon>
        <taxon>Bacillota</taxon>
        <taxon>Clostridia</taxon>
        <taxon>Eubacteriales</taxon>
        <taxon>Clostridiaceae</taxon>
        <taxon>Clostridium</taxon>
    </lineage>
</organism>
<dbReference type="Gene3D" id="1.10.1790.10">
    <property type="entry name" value="PRD domain"/>
    <property type="match status" value="1"/>
</dbReference>
<dbReference type="Pfam" id="PF03610">
    <property type="entry name" value="EIIA-man"/>
    <property type="match status" value="1"/>
</dbReference>
<dbReference type="AlphaFoldDB" id="A0A099ICC1"/>
<dbReference type="SUPFAM" id="SSF52540">
    <property type="entry name" value="P-loop containing nucleoside triphosphate hydrolases"/>
    <property type="match status" value="1"/>
</dbReference>
<dbReference type="SUPFAM" id="SSF63520">
    <property type="entry name" value="PTS-regulatory domain, PRD"/>
    <property type="match status" value="1"/>
</dbReference>
<dbReference type="PANTHER" id="PTHR32071">
    <property type="entry name" value="TRANSCRIPTIONAL REGULATORY PROTEIN"/>
    <property type="match status" value="1"/>
</dbReference>
<dbReference type="InterPro" id="IPR036634">
    <property type="entry name" value="PRD_sf"/>
</dbReference>
<evidence type="ECO:0000313" key="8">
    <source>
        <dbReference type="EMBL" id="KGJ54802.1"/>
    </source>
</evidence>
<dbReference type="GO" id="GO:0003677">
    <property type="term" value="F:DNA binding"/>
    <property type="evidence" value="ECO:0007669"/>
    <property type="project" value="UniProtKB-KW"/>
</dbReference>
<comment type="caution">
    <text evidence="8">The sequence shown here is derived from an EMBL/GenBank/DDBJ whole genome shotgun (WGS) entry which is preliminary data.</text>
</comment>
<gene>
    <name evidence="8" type="ORF">CIAN88_01570</name>
</gene>
<dbReference type="InterPro" id="IPR036390">
    <property type="entry name" value="WH_DNA-bd_sf"/>
</dbReference>
<dbReference type="InterPro" id="IPR027417">
    <property type="entry name" value="P-loop_NTPase"/>
</dbReference>
<dbReference type="Pfam" id="PF00158">
    <property type="entry name" value="Sigma54_activat"/>
    <property type="match status" value="1"/>
</dbReference>
<keyword evidence="2" id="KW-0547">Nucleotide-binding</keyword>
<keyword evidence="3" id="KW-0067">ATP-binding</keyword>
<feature type="domain" description="Sigma-54 factor interaction" evidence="5">
    <location>
        <begin position="110"/>
        <end position="341"/>
    </location>
</feature>
<reference evidence="8 9" key="1">
    <citation type="submission" date="2014-08" db="EMBL/GenBank/DDBJ databases">
        <title>Clostridium innocuum, an unnegligible vancomycin-resistant pathogen causing extra-intestinal infections.</title>
        <authorList>
            <person name="Feng Y."/>
            <person name="Chiu C.-H."/>
        </authorList>
    </citation>
    <scope>NUCLEOTIDE SEQUENCE [LARGE SCALE GENOMIC DNA]</scope>
    <source>
        <strain evidence="8 9">AN88</strain>
    </source>
</reference>
<keyword evidence="4" id="KW-0238">DNA-binding</keyword>
<dbReference type="InterPro" id="IPR002078">
    <property type="entry name" value="Sigma_54_int"/>
</dbReference>
<evidence type="ECO:0000313" key="9">
    <source>
        <dbReference type="Proteomes" id="UP000030008"/>
    </source>
</evidence>
<sequence>MNITTSKLQILEYLQKITRGLRMNELGGFTTISISSALNISRSLTSQYLNELVKDERIIKISTRPVYYMDRSVLERKYQLELKSCEYLSLGELMKELHRNSPKLQDFQKAIGCDGSLQYPIAQLKTALSYPQGGLPVILHGEMGCGKSYLVRLTHEYCLNHMTSTRKEIPLLRKKAFRGEDKVRQMEELFGKGAADGKAAERGLLEEADEGILCIEDASHLSEECQEKLADYLSRNKFTRMQDDQAQIESRVHLILSTSEDPHTAFCHSLLLSIPVICSIPSFQERNEEERLEFVIKFFQEEQARLERTIYISKRLQHFLMSCHFESNIDELRRCIRTICANAFADCVSNQRMDICLYHLPVQLLDHLKVEKNSRDSDSLIRIDAVEKNAAGSKILIMWEQLLQAFEETCMDTHAFTSFLEQGQKALRYYYDILVFQETYYDGRLEAMEKIVIGVLNSVKLMKNINLPINCAYVLARMLVSAQKNTSSLHQWEQDHQKEIQRCLKKMAENMSNEYILTESIARQLHSNINMRLSEMNRIFLMLNINFYNRDIRSQDTVGIILSHGYSTASSIADAANSLLNSYTFEAIDMPLNTPVQEISGKLNDFIEENPHLKNIILLVDMGSLEGIGEVIADSVNVGVINNISTSLALNIGMKIQQHYELENLLETACAENQCNYKVLSEAKKEKAIVFTNDAGMVISEKLCRLFKNSLPRPIDLKMISYEYDELMKNKAEDILFHRYDVVLMIKPYSLKLKKVNSVTLEDIMNFEHIEQLNQVFRPYLKEEEIEEFDRQLLKNFSMQSVMENITILNADKLLDYVSDSVSALQHTMGRKFQSKTIVGIYIHICFLVERLVTKTALEKYTDLSSFEKQHEDFIADVNRSFEVMLQHYHVRLPLSEIAYLFEYIENDVRKAGGEDEF</sequence>
<feature type="domain" description="PTS EIIA type-4" evidence="6">
    <location>
        <begin position="556"/>
        <end position="688"/>
    </location>
</feature>
<evidence type="ECO:0000259" key="7">
    <source>
        <dbReference type="PROSITE" id="PS51372"/>
    </source>
</evidence>
<dbReference type="PROSITE" id="PS51096">
    <property type="entry name" value="PTS_EIIA_TYPE_4"/>
    <property type="match status" value="1"/>
</dbReference>
<evidence type="ECO:0000259" key="6">
    <source>
        <dbReference type="PROSITE" id="PS51096"/>
    </source>
</evidence>
<dbReference type="Gene3D" id="3.40.50.300">
    <property type="entry name" value="P-loop containing nucleotide triphosphate hydrolases"/>
    <property type="match status" value="1"/>
</dbReference>
<evidence type="ECO:0000256" key="1">
    <source>
        <dbReference type="ARBA" id="ARBA00022679"/>
    </source>
</evidence>
<feature type="domain" description="PRD" evidence="7">
    <location>
        <begin position="809"/>
        <end position="915"/>
    </location>
</feature>
<dbReference type="GO" id="GO:0006355">
    <property type="term" value="P:regulation of DNA-templated transcription"/>
    <property type="evidence" value="ECO:0007669"/>
    <property type="project" value="InterPro"/>
</dbReference>
<evidence type="ECO:0000256" key="3">
    <source>
        <dbReference type="ARBA" id="ARBA00022840"/>
    </source>
</evidence>
<dbReference type="InterPro" id="IPR004701">
    <property type="entry name" value="PTS_EIIA_man-typ"/>
</dbReference>
<evidence type="ECO:0000256" key="4">
    <source>
        <dbReference type="ARBA" id="ARBA00023125"/>
    </source>
</evidence>
<evidence type="ECO:0000256" key="2">
    <source>
        <dbReference type="ARBA" id="ARBA00022741"/>
    </source>
</evidence>
<dbReference type="GO" id="GO:0009401">
    <property type="term" value="P:phosphoenolpyruvate-dependent sugar phosphotransferase system"/>
    <property type="evidence" value="ECO:0007669"/>
    <property type="project" value="InterPro"/>
</dbReference>
<dbReference type="PROSITE" id="PS51372">
    <property type="entry name" value="PRD_2"/>
    <property type="match status" value="1"/>
</dbReference>
<dbReference type="PANTHER" id="PTHR32071:SF38">
    <property type="entry name" value="PSP OPERON TRANSCRIPTIONAL ACTIVATOR"/>
    <property type="match status" value="1"/>
</dbReference>
<dbReference type="Pfam" id="PF00874">
    <property type="entry name" value="PRD"/>
    <property type="match status" value="1"/>
</dbReference>
<dbReference type="SUPFAM" id="SSF46785">
    <property type="entry name" value="Winged helix' DNA-binding domain"/>
    <property type="match status" value="1"/>
</dbReference>
<dbReference type="SMART" id="SM00382">
    <property type="entry name" value="AAA"/>
    <property type="match status" value="1"/>
</dbReference>
<dbReference type="GO" id="GO:0005524">
    <property type="term" value="F:ATP binding"/>
    <property type="evidence" value="ECO:0007669"/>
    <property type="project" value="UniProtKB-KW"/>
</dbReference>
<dbReference type="InterPro" id="IPR003593">
    <property type="entry name" value="AAA+_ATPase"/>
</dbReference>
<dbReference type="RefSeq" id="WP_044903597.1">
    <property type="nucleotide sequence ID" value="NZ_JQIF01000008.1"/>
</dbReference>
<proteinExistence type="predicted"/>
<keyword evidence="1" id="KW-0808">Transferase</keyword>
<dbReference type="EMBL" id="JQIF01000008">
    <property type="protein sequence ID" value="KGJ54802.1"/>
    <property type="molecule type" value="Genomic_DNA"/>
</dbReference>
<dbReference type="InterPro" id="IPR036662">
    <property type="entry name" value="PTS_EIIA_man-typ_sf"/>
</dbReference>
<dbReference type="Proteomes" id="UP000030008">
    <property type="component" value="Unassembled WGS sequence"/>
</dbReference>
<evidence type="ECO:0000259" key="5">
    <source>
        <dbReference type="PROSITE" id="PS50045"/>
    </source>
</evidence>
<dbReference type="InterPro" id="IPR011608">
    <property type="entry name" value="PRD"/>
</dbReference>
<dbReference type="PROSITE" id="PS50045">
    <property type="entry name" value="SIGMA54_INTERACT_4"/>
    <property type="match status" value="1"/>
</dbReference>
<protein>
    <submittedName>
        <fullName evidence="8">RNA polymerase subunit sigma-54</fullName>
    </submittedName>
</protein>
<dbReference type="Gene3D" id="3.40.50.510">
    <property type="entry name" value="Phosphotransferase system, mannose-type IIA component"/>
    <property type="match status" value="1"/>
</dbReference>
<dbReference type="SUPFAM" id="SSF53062">
    <property type="entry name" value="PTS system fructose IIA component-like"/>
    <property type="match status" value="1"/>
</dbReference>
<accession>A0A099ICC1</accession>
<dbReference type="GO" id="GO:0016740">
    <property type="term" value="F:transferase activity"/>
    <property type="evidence" value="ECO:0007669"/>
    <property type="project" value="UniProtKB-KW"/>
</dbReference>